<gene>
    <name evidence="1" type="ORF">CR8_206</name>
</gene>
<dbReference type="RefSeq" id="YP_009042443.1">
    <property type="nucleotide sequence ID" value="NC_024354.1"/>
</dbReference>
<dbReference type="Proteomes" id="UP000026984">
    <property type="component" value="Segment"/>
</dbReference>
<reference evidence="1 2" key="1">
    <citation type="submission" date="2013-04" db="EMBL/GenBank/DDBJ databases">
        <title>Complete Genome Sequence of Cronobacter sakazakii Bacteriophage CR8.</title>
        <authorList>
            <person name="Kim Y."/>
            <person name="Shin H."/>
            <person name="Ryu S."/>
        </authorList>
    </citation>
    <scope>NUCLEOTIDE SEQUENCE [LARGE SCALE GENOMIC DNA]</scope>
</reference>
<sequence>MKYDIFYRPVFTKKARTLSGYEMVVYPHDPARPHDDFDVMTIEAKADNEFTRFENMLRGEYDPFSDISFVDKHPLNIIRYLRGEKEMPKRTMDWEKDIDRWSVNLRGERV</sequence>
<name>A0A060AGK8_9CAUD</name>
<accession>A0A060AGK8</accession>
<dbReference type="GeneID" id="19686957"/>
<protein>
    <submittedName>
        <fullName evidence="1">Uncharacterized protein</fullName>
    </submittedName>
</protein>
<keyword evidence="2" id="KW-1185">Reference proteome</keyword>
<evidence type="ECO:0000313" key="2">
    <source>
        <dbReference type="Proteomes" id="UP000026984"/>
    </source>
</evidence>
<organism evidence="1 2">
    <name type="scientific">Cronobacter phage CR8</name>
    <dbReference type="NCBI Taxonomy" id="1327934"/>
    <lineage>
        <taxon>Viruses</taxon>
        <taxon>Duplodnaviria</taxon>
        <taxon>Heunggongvirae</taxon>
        <taxon>Uroviricota</taxon>
        <taxon>Caudoviricetes</taxon>
        <taxon>Vequintavirinae</taxon>
        <taxon>Certrevirus</taxon>
        <taxon>Certrevirus CR8</taxon>
    </lineage>
</organism>
<evidence type="ECO:0000313" key="1">
    <source>
        <dbReference type="EMBL" id="AIA64736.1"/>
    </source>
</evidence>
<dbReference type="EMBL" id="KC954774">
    <property type="protein sequence ID" value="AIA64736.1"/>
    <property type="molecule type" value="Genomic_DNA"/>
</dbReference>
<dbReference type="KEGG" id="vg:19686957"/>
<proteinExistence type="predicted"/>